<proteinExistence type="predicted"/>
<dbReference type="Proteomes" id="UP000054735">
    <property type="component" value="Unassembled WGS sequence"/>
</dbReference>
<dbReference type="EMBL" id="UGNW01000002">
    <property type="protein sequence ID" value="STX60848.1"/>
    <property type="molecule type" value="Genomic_DNA"/>
</dbReference>
<accession>A0A378JU48</accession>
<dbReference type="AlphaFoldDB" id="A0A378JU48"/>
<dbReference type="Proteomes" id="UP000255066">
    <property type="component" value="Unassembled WGS sequence"/>
</dbReference>
<sequence>MPKQTLTSTALEDKLDDLMIPGFIAELTPEEADGFGAFVEDALSEEAALEANNG</sequence>
<evidence type="ECO:0000313" key="3">
    <source>
        <dbReference type="Proteomes" id="UP000054735"/>
    </source>
</evidence>
<gene>
    <name evidence="2" type="primary">traD_2</name>
    <name evidence="1" type="ORF">Lbir_1432</name>
    <name evidence="2" type="ORF">NCTC12437_03138</name>
</gene>
<protein>
    <submittedName>
        <fullName evidence="1 2">TraD protein</fullName>
    </submittedName>
</protein>
<organism evidence="2 4">
    <name type="scientific">Legionella birminghamensis</name>
    <dbReference type="NCBI Taxonomy" id="28083"/>
    <lineage>
        <taxon>Bacteria</taxon>
        <taxon>Pseudomonadati</taxon>
        <taxon>Pseudomonadota</taxon>
        <taxon>Gammaproteobacteria</taxon>
        <taxon>Legionellales</taxon>
        <taxon>Legionellaceae</taxon>
        <taxon>Legionella</taxon>
    </lineage>
</organism>
<reference evidence="2 4" key="2">
    <citation type="submission" date="2018-06" db="EMBL/GenBank/DDBJ databases">
        <authorList>
            <consortium name="Pathogen Informatics"/>
            <person name="Doyle S."/>
        </authorList>
    </citation>
    <scope>NUCLEOTIDE SEQUENCE [LARGE SCALE GENOMIC DNA]</scope>
    <source>
        <strain evidence="2 4">NCTC12437</strain>
    </source>
</reference>
<reference evidence="1 3" key="1">
    <citation type="submission" date="2015-11" db="EMBL/GenBank/DDBJ databases">
        <title>Genomic analysis of 38 Legionella species identifies large and diverse effector repertoires.</title>
        <authorList>
            <person name="Burstein D."/>
            <person name="Amaro F."/>
            <person name="Zusman T."/>
            <person name="Lifshitz Z."/>
            <person name="Cohen O."/>
            <person name="Gilbert J.A."/>
            <person name="Pupko T."/>
            <person name="Shuman H.A."/>
            <person name="Segal G."/>
        </authorList>
    </citation>
    <scope>NUCLEOTIDE SEQUENCE [LARGE SCALE GENOMIC DNA]</scope>
    <source>
        <strain evidence="1 3">CDC#1407-AL-14</strain>
    </source>
</reference>
<dbReference type="RefSeq" id="WP_165483350.1">
    <property type="nucleotide sequence ID" value="NZ_CAAAHV010000033.1"/>
</dbReference>
<keyword evidence="3" id="KW-1185">Reference proteome</keyword>
<evidence type="ECO:0000313" key="2">
    <source>
        <dbReference type="EMBL" id="STX60848.1"/>
    </source>
</evidence>
<evidence type="ECO:0000313" key="1">
    <source>
        <dbReference type="EMBL" id="KTC71796.1"/>
    </source>
</evidence>
<dbReference type="EMBL" id="LNXT01000018">
    <property type="protein sequence ID" value="KTC71796.1"/>
    <property type="molecule type" value="Genomic_DNA"/>
</dbReference>
<evidence type="ECO:0000313" key="4">
    <source>
        <dbReference type="Proteomes" id="UP000255066"/>
    </source>
</evidence>
<name>A0A378JU48_9GAMM</name>